<dbReference type="InterPro" id="IPR013217">
    <property type="entry name" value="Methyltransf_12"/>
</dbReference>
<proteinExistence type="predicted"/>
<keyword evidence="3" id="KW-1185">Reference proteome</keyword>
<dbReference type="Proteomes" id="UP001333996">
    <property type="component" value="Unassembled WGS sequence"/>
</dbReference>
<gene>
    <name evidence="2" type="ORF">VXC91_44775</name>
</gene>
<dbReference type="InterPro" id="IPR029063">
    <property type="entry name" value="SAM-dependent_MTases_sf"/>
</dbReference>
<dbReference type="RefSeq" id="WP_329513077.1">
    <property type="nucleotide sequence ID" value="NZ_JAYWVC010000488.1"/>
</dbReference>
<dbReference type="GO" id="GO:0008168">
    <property type="term" value="F:methyltransferase activity"/>
    <property type="evidence" value="ECO:0007669"/>
    <property type="project" value="UniProtKB-KW"/>
</dbReference>
<dbReference type="EC" id="2.1.-.-" evidence="2"/>
<comment type="caution">
    <text evidence="2">The sequence shown here is derived from an EMBL/GenBank/DDBJ whole genome shotgun (WGS) entry which is preliminary data.</text>
</comment>
<dbReference type="SUPFAM" id="SSF53335">
    <property type="entry name" value="S-adenosyl-L-methionine-dependent methyltransferases"/>
    <property type="match status" value="1"/>
</dbReference>
<accession>A0ABU7FY41</accession>
<name>A0ABU7FY41_9ACTN</name>
<evidence type="ECO:0000313" key="2">
    <source>
        <dbReference type="EMBL" id="MED7828758.1"/>
    </source>
</evidence>
<evidence type="ECO:0000259" key="1">
    <source>
        <dbReference type="Pfam" id="PF08242"/>
    </source>
</evidence>
<evidence type="ECO:0000313" key="3">
    <source>
        <dbReference type="Proteomes" id="UP001333996"/>
    </source>
</evidence>
<organism evidence="2 3">
    <name type="scientific">Streptomyces chiangmaiensis</name>
    <dbReference type="NCBI Taxonomy" id="766497"/>
    <lineage>
        <taxon>Bacteria</taxon>
        <taxon>Bacillati</taxon>
        <taxon>Actinomycetota</taxon>
        <taxon>Actinomycetes</taxon>
        <taxon>Kitasatosporales</taxon>
        <taxon>Streptomycetaceae</taxon>
        <taxon>Streptomyces</taxon>
    </lineage>
</organism>
<dbReference type="EMBL" id="JAYWVC010000488">
    <property type="protein sequence ID" value="MED7828758.1"/>
    <property type="molecule type" value="Genomic_DNA"/>
</dbReference>
<dbReference type="Gene3D" id="3.40.50.150">
    <property type="entry name" value="Vaccinia Virus protein VP39"/>
    <property type="match status" value="1"/>
</dbReference>
<dbReference type="Pfam" id="PF08242">
    <property type="entry name" value="Methyltransf_12"/>
    <property type="match status" value="1"/>
</dbReference>
<sequence>MGELARHLAASGYQVDAVDYAPSALTRAQALETTAAVTYWPFNIERDRLDDLPYPTYDLITFRLSWAFIHDRTCVMTRLREHLRPDGALCVITPVADAVPEDKRAIALDEDELELLCTAWPVADRYDADGLALIILRTAPPRRR</sequence>
<keyword evidence="2" id="KW-0489">Methyltransferase</keyword>
<protein>
    <submittedName>
        <fullName evidence="2">Class I SAM-dependent methyltransferase</fullName>
        <ecNumber evidence="2">2.1.-.-</ecNumber>
    </submittedName>
</protein>
<dbReference type="GO" id="GO:0032259">
    <property type="term" value="P:methylation"/>
    <property type="evidence" value="ECO:0007669"/>
    <property type="project" value="UniProtKB-KW"/>
</dbReference>
<keyword evidence="2" id="KW-0808">Transferase</keyword>
<feature type="domain" description="Methyltransferase type 12" evidence="1">
    <location>
        <begin position="2"/>
        <end position="89"/>
    </location>
</feature>
<reference evidence="2" key="1">
    <citation type="submission" date="2024-01" db="EMBL/GenBank/DDBJ databases">
        <title>First draft genome sequence data of TA4-1, the type strain of Gram-positive actinobacterium Streptomyces chiangmaiensis.</title>
        <authorList>
            <person name="Yasawong M."/>
            <person name="Nantapong N."/>
        </authorList>
    </citation>
    <scope>NUCLEOTIDE SEQUENCE</scope>
    <source>
        <strain evidence="2">TA4-1</strain>
    </source>
</reference>